<accession>A0A0F8XQP1</accession>
<dbReference type="EMBL" id="LAZR01061487">
    <property type="protein sequence ID" value="KKK63490.1"/>
    <property type="molecule type" value="Genomic_DNA"/>
</dbReference>
<organism evidence="1">
    <name type="scientific">marine sediment metagenome</name>
    <dbReference type="NCBI Taxonomy" id="412755"/>
    <lineage>
        <taxon>unclassified sequences</taxon>
        <taxon>metagenomes</taxon>
        <taxon>ecological metagenomes</taxon>
    </lineage>
</organism>
<protein>
    <submittedName>
        <fullName evidence="1">Uncharacterized protein</fullName>
    </submittedName>
</protein>
<sequence length="96" mass="10675">GNQPKLEPESDVIIIVKTVATTPARMMKGPYKGYVTSLRADPANTGNIYIGKGAEICTYPLKKDDAQITRADLDKLFYYSDNGTEKLHIWAERVKA</sequence>
<comment type="caution">
    <text evidence="1">The sequence shown here is derived from an EMBL/GenBank/DDBJ whole genome shotgun (WGS) entry which is preliminary data.</text>
</comment>
<name>A0A0F8XQP1_9ZZZZ</name>
<gene>
    <name evidence="1" type="ORF">LCGC14_2993730</name>
</gene>
<dbReference type="AlphaFoldDB" id="A0A0F8XQP1"/>
<evidence type="ECO:0000313" key="1">
    <source>
        <dbReference type="EMBL" id="KKK63490.1"/>
    </source>
</evidence>
<proteinExistence type="predicted"/>
<feature type="non-terminal residue" evidence="1">
    <location>
        <position position="1"/>
    </location>
</feature>
<reference evidence="1" key="1">
    <citation type="journal article" date="2015" name="Nature">
        <title>Complex archaea that bridge the gap between prokaryotes and eukaryotes.</title>
        <authorList>
            <person name="Spang A."/>
            <person name="Saw J.H."/>
            <person name="Jorgensen S.L."/>
            <person name="Zaremba-Niedzwiedzka K."/>
            <person name="Martijn J."/>
            <person name="Lind A.E."/>
            <person name="van Eijk R."/>
            <person name="Schleper C."/>
            <person name="Guy L."/>
            <person name="Ettema T.J."/>
        </authorList>
    </citation>
    <scope>NUCLEOTIDE SEQUENCE</scope>
</reference>